<gene>
    <name evidence="1" type="ORF">WJX73_002078</name>
</gene>
<comment type="caution">
    <text evidence="1">The sequence shown here is derived from an EMBL/GenBank/DDBJ whole genome shotgun (WGS) entry which is preliminary data.</text>
</comment>
<protein>
    <submittedName>
        <fullName evidence="1">Uncharacterized protein</fullName>
    </submittedName>
</protein>
<proteinExistence type="predicted"/>
<organism evidence="1 2">
    <name type="scientific">Symbiochloris irregularis</name>
    <dbReference type="NCBI Taxonomy" id="706552"/>
    <lineage>
        <taxon>Eukaryota</taxon>
        <taxon>Viridiplantae</taxon>
        <taxon>Chlorophyta</taxon>
        <taxon>core chlorophytes</taxon>
        <taxon>Trebouxiophyceae</taxon>
        <taxon>Trebouxiales</taxon>
        <taxon>Trebouxiaceae</taxon>
        <taxon>Symbiochloris</taxon>
    </lineage>
</organism>
<dbReference type="Proteomes" id="UP001465755">
    <property type="component" value="Unassembled WGS sequence"/>
</dbReference>
<dbReference type="EMBL" id="JALJOQ010000188">
    <property type="protein sequence ID" value="KAK9790732.1"/>
    <property type="molecule type" value="Genomic_DNA"/>
</dbReference>
<accession>A0AAW1NQR4</accession>
<name>A0AAW1NQR4_9CHLO</name>
<evidence type="ECO:0000313" key="1">
    <source>
        <dbReference type="EMBL" id="KAK9790732.1"/>
    </source>
</evidence>
<reference evidence="1 2" key="1">
    <citation type="journal article" date="2024" name="Nat. Commun.">
        <title>Phylogenomics reveals the evolutionary origins of lichenization in chlorophyte algae.</title>
        <authorList>
            <person name="Puginier C."/>
            <person name="Libourel C."/>
            <person name="Otte J."/>
            <person name="Skaloud P."/>
            <person name="Haon M."/>
            <person name="Grisel S."/>
            <person name="Petersen M."/>
            <person name="Berrin J.G."/>
            <person name="Delaux P.M."/>
            <person name="Dal Grande F."/>
            <person name="Keller J."/>
        </authorList>
    </citation>
    <scope>NUCLEOTIDE SEQUENCE [LARGE SCALE GENOMIC DNA]</scope>
    <source>
        <strain evidence="1 2">SAG 2036</strain>
    </source>
</reference>
<dbReference type="AlphaFoldDB" id="A0AAW1NQR4"/>
<sequence>MTTEQVTTDQAWNMLPEKEQRALISETADKDAAFREELFRRAKKAAEKLYQRDWKAEAKEAAHGTMGCSYPQEEAIADEMAGKTMDDIFHTLQSAVPFLPASFIAETSLTVLETFVKGEYATHSLAEELLDFTDQLIKNTPDIANSGRLHSRYERVESKLDI</sequence>
<keyword evidence="2" id="KW-1185">Reference proteome</keyword>
<evidence type="ECO:0000313" key="2">
    <source>
        <dbReference type="Proteomes" id="UP001465755"/>
    </source>
</evidence>